<feature type="transmembrane region" description="Helical" evidence="8">
    <location>
        <begin position="298"/>
        <end position="316"/>
    </location>
</feature>
<keyword evidence="10" id="KW-1185">Reference proteome</keyword>
<evidence type="ECO:0000256" key="3">
    <source>
        <dbReference type="ARBA" id="ARBA00022448"/>
    </source>
</evidence>
<keyword evidence="5 8" id="KW-0812">Transmembrane</keyword>
<dbReference type="EMBL" id="NGUO01000004">
    <property type="protein sequence ID" value="OWS72193.1"/>
    <property type="molecule type" value="Genomic_DNA"/>
</dbReference>
<sequence>MQKNYFLAKLFGLLILSAILVLLGTLLGSTGASWDVVGVDQIILLDIRLPRSLGAYLAGALLGLAGGIAQSLFRNPLADPYLLGSASGALLGVGSILCFAYLGNSWLEIIGLNGGAFLGALIGVLASLLLAGGYRSSLRLLLSGVVISVILGAANSLFTFIRPDLFQSIQSFMLGNTTLMNWSGVAIMAIALFLCLAITSIISPVLDALSLGENTARTLGLPLDQLRLVFIGILALATGCAVAQTGLVAFVGLAAPHLVRKLSGGQQRVQLIFSCLGGGILLLGSDLIARTLFAPLEIPVGIVTAILGGLYLLVLLKRTSFGGRP</sequence>
<feature type="transmembrane region" description="Helical" evidence="8">
    <location>
        <begin position="49"/>
        <end position="69"/>
    </location>
</feature>
<gene>
    <name evidence="9" type="ORF">CBI30_03090</name>
</gene>
<feature type="transmembrane region" description="Helical" evidence="8">
    <location>
        <begin position="226"/>
        <end position="259"/>
    </location>
</feature>
<feature type="transmembrane region" description="Helical" evidence="8">
    <location>
        <begin position="271"/>
        <end position="292"/>
    </location>
</feature>
<reference evidence="9 10" key="1">
    <citation type="submission" date="2017-05" db="EMBL/GenBank/DDBJ databases">
        <title>Polynucleobacter sp. MWH-K35W1 isolated from the permanently anoxic monimolimnion of a meromictic lake.</title>
        <authorList>
            <person name="Hahn M.W."/>
        </authorList>
    </citation>
    <scope>NUCLEOTIDE SEQUENCE [LARGE SCALE GENOMIC DNA]</scope>
    <source>
        <strain evidence="9 10">MWH-K35W1</strain>
    </source>
</reference>
<feature type="transmembrane region" description="Helical" evidence="8">
    <location>
        <begin position="6"/>
        <end position="28"/>
    </location>
</feature>
<evidence type="ECO:0000313" key="9">
    <source>
        <dbReference type="EMBL" id="OWS72193.1"/>
    </source>
</evidence>
<comment type="subcellular location">
    <subcellularLocation>
        <location evidence="1">Cell membrane</location>
        <topology evidence="1">Multi-pass membrane protein</topology>
    </subcellularLocation>
</comment>
<comment type="caution">
    <text evidence="9">The sequence shown here is derived from an EMBL/GenBank/DDBJ whole genome shotgun (WGS) entry which is preliminary data.</text>
</comment>
<keyword evidence="3" id="KW-0813">Transport</keyword>
<dbReference type="PANTHER" id="PTHR30472">
    <property type="entry name" value="FERRIC ENTEROBACTIN TRANSPORT SYSTEM PERMEASE PROTEIN"/>
    <property type="match status" value="1"/>
</dbReference>
<dbReference type="CDD" id="cd06550">
    <property type="entry name" value="TM_ABC_iron-siderophores_like"/>
    <property type="match status" value="1"/>
</dbReference>
<evidence type="ECO:0000256" key="2">
    <source>
        <dbReference type="ARBA" id="ARBA00007935"/>
    </source>
</evidence>
<dbReference type="PANTHER" id="PTHR30472:SF25">
    <property type="entry name" value="ABC TRANSPORTER PERMEASE PROTEIN MJ0876-RELATED"/>
    <property type="match status" value="1"/>
</dbReference>
<proteinExistence type="inferred from homology"/>
<feature type="transmembrane region" description="Helical" evidence="8">
    <location>
        <begin position="182"/>
        <end position="206"/>
    </location>
</feature>
<evidence type="ECO:0000256" key="4">
    <source>
        <dbReference type="ARBA" id="ARBA00022475"/>
    </source>
</evidence>
<accession>A0A254Q057</accession>
<dbReference type="OrthoDB" id="9782305at2"/>
<protein>
    <submittedName>
        <fullName evidence="9">ABC transporter permease</fullName>
    </submittedName>
</protein>
<dbReference type="AlphaFoldDB" id="A0A254Q057"/>
<keyword evidence="7 8" id="KW-0472">Membrane</keyword>
<evidence type="ECO:0000256" key="8">
    <source>
        <dbReference type="SAM" id="Phobius"/>
    </source>
</evidence>
<dbReference type="InterPro" id="IPR037294">
    <property type="entry name" value="ABC_BtuC-like"/>
</dbReference>
<evidence type="ECO:0000256" key="1">
    <source>
        <dbReference type="ARBA" id="ARBA00004651"/>
    </source>
</evidence>
<dbReference type="Pfam" id="PF01032">
    <property type="entry name" value="FecCD"/>
    <property type="match status" value="1"/>
</dbReference>
<feature type="transmembrane region" description="Helical" evidence="8">
    <location>
        <begin position="81"/>
        <end position="102"/>
    </location>
</feature>
<feature type="transmembrane region" description="Helical" evidence="8">
    <location>
        <begin position="140"/>
        <end position="161"/>
    </location>
</feature>
<evidence type="ECO:0000256" key="6">
    <source>
        <dbReference type="ARBA" id="ARBA00022989"/>
    </source>
</evidence>
<evidence type="ECO:0000313" key="10">
    <source>
        <dbReference type="Proteomes" id="UP000198104"/>
    </source>
</evidence>
<dbReference type="InterPro" id="IPR000522">
    <property type="entry name" value="ABC_transptr_permease_BtuC"/>
</dbReference>
<keyword evidence="4" id="KW-1003">Cell membrane</keyword>
<organism evidence="9 10">
    <name type="scientific">Polynucleobacter aenigmaticus</name>
    <dbReference type="NCBI Taxonomy" id="1743164"/>
    <lineage>
        <taxon>Bacteria</taxon>
        <taxon>Pseudomonadati</taxon>
        <taxon>Pseudomonadota</taxon>
        <taxon>Betaproteobacteria</taxon>
        <taxon>Burkholderiales</taxon>
        <taxon>Burkholderiaceae</taxon>
        <taxon>Polynucleobacter</taxon>
    </lineage>
</organism>
<name>A0A254Q057_9BURK</name>
<dbReference type="GO" id="GO:0022857">
    <property type="term" value="F:transmembrane transporter activity"/>
    <property type="evidence" value="ECO:0007669"/>
    <property type="project" value="InterPro"/>
</dbReference>
<keyword evidence="6 8" id="KW-1133">Transmembrane helix</keyword>
<evidence type="ECO:0000256" key="7">
    <source>
        <dbReference type="ARBA" id="ARBA00023136"/>
    </source>
</evidence>
<comment type="similarity">
    <text evidence="2">Belongs to the binding-protein-dependent transport system permease family. FecCD subfamily.</text>
</comment>
<dbReference type="GO" id="GO:0005886">
    <property type="term" value="C:plasma membrane"/>
    <property type="evidence" value="ECO:0007669"/>
    <property type="project" value="UniProtKB-SubCell"/>
</dbReference>
<evidence type="ECO:0000256" key="5">
    <source>
        <dbReference type="ARBA" id="ARBA00022692"/>
    </source>
</evidence>
<dbReference type="Proteomes" id="UP000198104">
    <property type="component" value="Unassembled WGS sequence"/>
</dbReference>
<dbReference type="Gene3D" id="1.10.3470.10">
    <property type="entry name" value="ABC transporter involved in vitamin B12 uptake, BtuC"/>
    <property type="match status" value="1"/>
</dbReference>
<dbReference type="SUPFAM" id="SSF81345">
    <property type="entry name" value="ABC transporter involved in vitamin B12 uptake, BtuC"/>
    <property type="match status" value="1"/>
</dbReference>
<feature type="transmembrane region" description="Helical" evidence="8">
    <location>
        <begin position="114"/>
        <end position="134"/>
    </location>
</feature>